<dbReference type="InterPro" id="IPR036736">
    <property type="entry name" value="ACP-like_sf"/>
</dbReference>
<dbReference type="AlphaFoldDB" id="A0AAV3U080"/>
<protein>
    <recommendedName>
        <fullName evidence="3">Carrier domain-containing protein</fullName>
    </recommendedName>
</protein>
<evidence type="ECO:0008006" key="3">
    <source>
        <dbReference type="Google" id="ProtNLM"/>
    </source>
</evidence>
<evidence type="ECO:0000313" key="1">
    <source>
        <dbReference type="EMBL" id="GAA4936500.1"/>
    </source>
</evidence>
<dbReference type="EMBL" id="BAABLX010000007">
    <property type="protein sequence ID" value="GAA4936500.1"/>
    <property type="molecule type" value="Genomic_DNA"/>
</dbReference>
<gene>
    <name evidence="1" type="ORF">GCM10025791_12760</name>
</gene>
<comment type="caution">
    <text evidence="1">The sequence shown here is derived from an EMBL/GenBank/DDBJ whole genome shotgun (WGS) entry which is preliminary data.</text>
</comment>
<sequence>MAKIQQLQPAGNEALNDPIQQWLLAELRKYGEPCLREDGDVYYRQDGLLDSMSTLKFMVAIQKQYDMVFSPEQFNSQATATLRQLSQAIAAALATSD</sequence>
<dbReference type="Gene3D" id="1.10.1200.10">
    <property type="entry name" value="ACP-like"/>
    <property type="match status" value="1"/>
</dbReference>
<reference evidence="2" key="1">
    <citation type="journal article" date="2019" name="Int. J. Syst. Evol. Microbiol.">
        <title>The Global Catalogue of Microorganisms (GCM) 10K type strain sequencing project: providing services to taxonomists for standard genome sequencing and annotation.</title>
        <authorList>
            <consortium name="The Broad Institute Genomics Platform"/>
            <consortium name="The Broad Institute Genome Sequencing Center for Infectious Disease"/>
            <person name="Wu L."/>
            <person name="Ma J."/>
        </authorList>
    </citation>
    <scope>NUCLEOTIDE SEQUENCE [LARGE SCALE GENOMIC DNA]</scope>
    <source>
        <strain evidence="2">JCM 19134</strain>
    </source>
</reference>
<proteinExistence type="predicted"/>
<name>A0AAV3U080_9ALTE</name>
<dbReference type="SUPFAM" id="SSF47336">
    <property type="entry name" value="ACP-like"/>
    <property type="match status" value="1"/>
</dbReference>
<keyword evidence="2" id="KW-1185">Reference proteome</keyword>
<dbReference type="Proteomes" id="UP001409585">
    <property type="component" value="Unassembled WGS sequence"/>
</dbReference>
<organism evidence="1 2">
    <name type="scientific">Halioxenophilus aromaticivorans</name>
    <dbReference type="NCBI Taxonomy" id="1306992"/>
    <lineage>
        <taxon>Bacteria</taxon>
        <taxon>Pseudomonadati</taxon>
        <taxon>Pseudomonadota</taxon>
        <taxon>Gammaproteobacteria</taxon>
        <taxon>Alteromonadales</taxon>
        <taxon>Alteromonadaceae</taxon>
        <taxon>Halioxenophilus</taxon>
    </lineage>
</organism>
<evidence type="ECO:0000313" key="2">
    <source>
        <dbReference type="Proteomes" id="UP001409585"/>
    </source>
</evidence>
<accession>A0AAV3U080</accession>